<evidence type="ECO:0000256" key="6">
    <source>
        <dbReference type="SAM" id="Phobius"/>
    </source>
</evidence>
<dbReference type="InterPro" id="IPR006634">
    <property type="entry name" value="TLC-dom"/>
</dbReference>
<keyword evidence="9" id="KW-1185">Reference proteome</keyword>
<comment type="caution">
    <text evidence="8">The sequence shown here is derived from an EMBL/GenBank/DDBJ whole genome shotgun (WGS) entry which is preliminary data.</text>
</comment>
<dbReference type="Proteomes" id="UP000688137">
    <property type="component" value="Unassembled WGS sequence"/>
</dbReference>
<feature type="transmembrane region" description="Helical" evidence="6">
    <location>
        <begin position="253"/>
        <end position="275"/>
    </location>
</feature>
<reference evidence="8" key="1">
    <citation type="submission" date="2021-01" db="EMBL/GenBank/DDBJ databases">
        <authorList>
            <consortium name="Genoscope - CEA"/>
            <person name="William W."/>
        </authorList>
    </citation>
    <scope>NUCLEOTIDE SEQUENCE</scope>
</reference>
<evidence type="ECO:0000256" key="3">
    <source>
        <dbReference type="ARBA" id="ARBA00022989"/>
    </source>
</evidence>
<feature type="transmembrane region" description="Helical" evidence="6">
    <location>
        <begin position="295"/>
        <end position="314"/>
    </location>
</feature>
<dbReference type="Pfam" id="PF03798">
    <property type="entry name" value="TRAM_LAG1_CLN8"/>
    <property type="match status" value="1"/>
</dbReference>
<protein>
    <recommendedName>
        <fullName evidence="7">TLC domain-containing protein</fullName>
    </recommendedName>
</protein>
<dbReference type="GO" id="GO:0050291">
    <property type="term" value="F:sphingosine N-acyltransferase activity"/>
    <property type="evidence" value="ECO:0007669"/>
    <property type="project" value="InterPro"/>
</dbReference>
<dbReference type="PANTHER" id="PTHR12560:SF0">
    <property type="entry name" value="LD18904P"/>
    <property type="match status" value="1"/>
</dbReference>
<dbReference type="InterPro" id="IPR016439">
    <property type="entry name" value="Lag1/Lac1-like"/>
</dbReference>
<keyword evidence="2 5" id="KW-0812">Transmembrane</keyword>
<feature type="transmembrane region" description="Helical" evidence="6">
    <location>
        <begin position="166"/>
        <end position="187"/>
    </location>
</feature>
<dbReference type="EMBL" id="CAJJDM010000078">
    <property type="protein sequence ID" value="CAD8085960.1"/>
    <property type="molecule type" value="Genomic_DNA"/>
</dbReference>
<dbReference type="PROSITE" id="PS50922">
    <property type="entry name" value="TLC"/>
    <property type="match status" value="1"/>
</dbReference>
<evidence type="ECO:0000256" key="2">
    <source>
        <dbReference type="ARBA" id="ARBA00022692"/>
    </source>
</evidence>
<keyword evidence="3 6" id="KW-1133">Transmembrane helix</keyword>
<dbReference type="PANTHER" id="PTHR12560">
    <property type="entry name" value="LONGEVITY ASSURANCE FACTOR 1 LAG1"/>
    <property type="match status" value="1"/>
</dbReference>
<keyword evidence="4 5" id="KW-0472">Membrane</keyword>
<evidence type="ECO:0000256" key="4">
    <source>
        <dbReference type="ARBA" id="ARBA00023136"/>
    </source>
</evidence>
<proteinExistence type="predicted"/>
<evidence type="ECO:0000259" key="7">
    <source>
        <dbReference type="PROSITE" id="PS50922"/>
    </source>
</evidence>
<sequence>MNPILKSNGKSLVKKANFYYFRISNLSYEETFRLLFIILASILSFFVFDALRFRSYLIMTDVPVISYSNFSIMLLGLIIVHYSKWAVNYLCHDFVYRTISKQYQGEFRDVRVKKILKWLFDGVYYSTTSILCWYLFHEEPWYPNGLGGTNYTSIWQDFPNMINNKWVIPFYMIQTANHLYALIHLAIKRKEVETKYWEYMLHHTLATCLLIFSALYNQFRFGIVVLGIHDIADIILSLSRAQHDLKSIKSLMYVQYVLLLFTWIYTRVIIFPQIILEAIMHYQNYPEATWGNKYLIVQMCILFGMHLYWTYFMMQIGINVFKKGKKYEEINTYDNKEILKQGRN</sequence>
<dbReference type="GO" id="GO:0016020">
    <property type="term" value="C:membrane"/>
    <property type="evidence" value="ECO:0007669"/>
    <property type="project" value="UniProtKB-SubCell"/>
</dbReference>
<dbReference type="AlphaFoldDB" id="A0A8S1N032"/>
<feature type="transmembrane region" description="Helical" evidence="6">
    <location>
        <begin position="64"/>
        <end position="82"/>
    </location>
</feature>
<dbReference type="GO" id="GO:0005783">
    <property type="term" value="C:endoplasmic reticulum"/>
    <property type="evidence" value="ECO:0007669"/>
    <property type="project" value="TreeGrafter"/>
</dbReference>
<feature type="domain" description="TLC" evidence="7">
    <location>
        <begin position="113"/>
        <end position="322"/>
    </location>
</feature>
<dbReference type="GO" id="GO:0046513">
    <property type="term" value="P:ceramide biosynthetic process"/>
    <property type="evidence" value="ECO:0007669"/>
    <property type="project" value="InterPro"/>
</dbReference>
<feature type="transmembrane region" description="Helical" evidence="6">
    <location>
        <begin position="199"/>
        <end position="216"/>
    </location>
</feature>
<organism evidence="8 9">
    <name type="scientific">Paramecium primaurelia</name>
    <dbReference type="NCBI Taxonomy" id="5886"/>
    <lineage>
        <taxon>Eukaryota</taxon>
        <taxon>Sar</taxon>
        <taxon>Alveolata</taxon>
        <taxon>Ciliophora</taxon>
        <taxon>Intramacronucleata</taxon>
        <taxon>Oligohymenophorea</taxon>
        <taxon>Peniculida</taxon>
        <taxon>Parameciidae</taxon>
        <taxon>Paramecium</taxon>
    </lineage>
</organism>
<accession>A0A8S1N032</accession>
<evidence type="ECO:0000256" key="5">
    <source>
        <dbReference type="PROSITE-ProRule" id="PRU00205"/>
    </source>
</evidence>
<dbReference type="OMA" id="ECMESNE"/>
<feature type="transmembrane region" description="Helical" evidence="6">
    <location>
        <begin position="222"/>
        <end position="241"/>
    </location>
</feature>
<feature type="transmembrane region" description="Helical" evidence="6">
    <location>
        <begin position="118"/>
        <end position="136"/>
    </location>
</feature>
<feature type="transmembrane region" description="Helical" evidence="6">
    <location>
        <begin position="32"/>
        <end position="52"/>
    </location>
</feature>
<name>A0A8S1N032_PARPR</name>
<gene>
    <name evidence="8" type="ORF">PPRIM_AZ9-3.1.T0750157</name>
</gene>
<dbReference type="SMART" id="SM00724">
    <property type="entry name" value="TLC"/>
    <property type="match status" value="1"/>
</dbReference>
<evidence type="ECO:0000313" key="8">
    <source>
        <dbReference type="EMBL" id="CAD8085960.1"/>
    </source>
</evidence>
<evidence type="ECO:0000313" key="9">
    <source>
        <dbReference type="Proteomes" id="UP000688137"/>
    </source>
</evidence>
<comment type="subcellular location">
    <subcellularLocation>
        <location evidence="1">Membrane</location>
        <topology evidence="1">Multi-pass membrane protein</topology>
    </subcellularLocation>
</comment>
<evidence type="ECO:0000256" key="1">
    <source>
        <dbReference type="ARBA" id="ARBA00004141"/>
    </source>
</evidence>